<comment type="caution">
    <text evidence="1">The sequence shown here is derived from an EMBL/GenBank/DDBJ whole genome shotgun (WGS) entry which is preliminary data.</text>
</comment>
<dbReference type="Gene3D" id="3.40.50.1000">
    <property type="entry name" value="HAD superfamily/HAD-like"/>
    <property type="match status" value="1"/>
</dbReference>
<evidence type="ECO:0000313" key="1">
    <source>
        <dbReference type="EMBL" id="OGZ12421.1"/>
    </source>
</evidence>
<protein>
    <recommendedName>
        <fullName evidence="3">Phosphomannomutase</fullName>
    </recommendedName>
</protein>
<name>A0A1G2DHI4_9BACT</name>
<dbReference type="SUPFAM" id="SSF56784">
    <property type="entry name" value="HAD-like"/>
    <property type="match status" value="1"/>
</dbReference>
<evidence type="ECO:0000313" key="2">
    <source>
        <dbReference type="Proteomes" id="UP000178099"/>
    </source>
</evidence>
<dbReference type="EMBL" id="MHLN01000005">
    <property type="protein sequence ID" value="OGZ12421.1"/>
    <property type="molecule type" value="Genomic_DNA"/>
</dbReference>
<dbReference type="InterPro" id="IPR036412">
    <property type="entry name" value="HAD-like_sf"/>
</dbReference>
<sequence>MHYKRVIFDMDGTLTESYGNMLDSMRYHFEELCRVFTVAVLSGADVARMKSQIPFDHFWEGGRNLYLMALSGNISLLNDQVLWKNMLSWRDKLAIFEHISALRAAFPFSITDESDLVEDHGAQVAFSFIGHHASREKKAAFDAERVLRHDALCAIPFIHPSVTVKVGGTTCLDYTQKNGTKADNALRLFREAGLVNTLFIGDNLDPGGNDEPMLFVTDCIAVKGPYETEQIIRTLLRDAVPENIIPANRTR</sequence>
<reference evidence="1 2" key="1">
    <citation type="journal article" date="2016" name="Nat. Commun.">
        <title>Thousands of microbial genomes shed light on interconnected biogeochemical processes in an aquifer system.</title>
        <authorList>
            <person name="Anantharaman K."/>
            <person name="Brown C.T."/>
            <person name="Hug L.A."/>
            <person name="Sharon I."/>
            <person name="Castelle C.J."/>
            <person name="Probst A.J."/>
            <person name="Thomas B.C."/>
            <person name="Singh A."/>
            <person name="Wilkins M.J."/>
            <person name="Karaoz U."/>
            <person name="Brodie E.L."/>
            <person name="Williams K.H."/>
            <person name="Hubbard S.S."/>
            <person name="Banfield J.F."/>
        </authorList>
    </citation>
    <scope>NUCLEOTIDE SEQUENCE [LARGE SCALE GENOMIC DNA]</scope>
</reference>
<dbReference type="InterPro" id="IPR006379">
    <property type="entry name" value="HAD-SF_hydro_IIB"/>
</dbReference>
<organism evidence="1 2">
    <name type="scientific">Candidatus Lloydbacteria bacterium RIFCSPHIGHO2_02_FULL_51_22</name>
    <dbReference type="NCBI Taxonomy" id="1798663"/>
    <lineage>
        <taxon>Bacteria</taxon>
        <taxon>Candidatus Lloydiibacteriota</taxon>
    </lineage>
</organism>
<proteinExistence type="predicted"/>
<dbReference type="Gene3D" id="3.30.1240.20">
    <property type="match status" value="1"/>
</dbReference>
<dbReference type="InterPro" id="IPR043169">
    <property type="entry name" value="PMM_cap"/>
</dbReference>
<dbReference type="InterPro" id="IPR023214">
    <property type="entry name" value="HAD_sf"/>
</dbReference>
<dbReference type="AlphaFoldDB" id="A0A1G2DHI4"/>
<evidence type="ECO:0008006" key="3">
    <source>
        <dbReference type="Google" id="ProtNLM"/>
    </source>
</evidence>
<dbReference type="GO" id="GO:0016791">
    <property type="term" value="F:phosphatase activity"/>
    <property type="evidence" value="ECO:0007669"/>
    <property type="project" value="UniProtKB-ARBA"/>
</dbReference>
<accession>A0A1G2DHI4</accession>
<gene>
    <name evidence="1" type="ORF">A3D67_00750</name>
</gene>
<dbReference type="NCBIfam" id="TIGR01484">
    <property type="entry name" value="HAD-SF-IIB"/>
    <property type="match status" value="1"/>
</dbReference>
<dbReference type="Proteomes" id="UP000178099">
    <property type="component" value="Unassembled WGS sequence"/>
</dbReference>